<dbReference type="PANTHER" id="PTHR11119">
    <property type="entry name" value="XANTHINE-URACIL / VITAMIN C PERMEASE FAMILY MEMBER"/>
    <property type="match status" value="1"/>
</dbReference>
<feature type="transmembrane region" description="Helical" evidence="8">
    <location>
        <begin position="447"/>
        <end position="465"/>
    </location>
</feature>
<feature type="compositionally biased region" description="Low complexity" evidence="7">
    <location>
        <begin position="549"/>
        <end position="561"/>
    </location>
</feature>
<evidence type="ECO:0000256" key="2">
    <source>
        <dbReference type="ARBA" id="ARBA00008821"/>
    </source>
</evidence>
<feature type="transmembrane region" description="Helical" evidence="8">
    <location>
        <begin position="98"/>
        <end position="120"/>
    </location>
</feature>
<comment type="subcellular location">
    <subcellularLocation>
        <location evidence="1">Membrane</location>
        <topology evidence="1">Multi-pass membrane protein</topology>
    </subcellularLocation>
</comment>
<evidence type="ECO:0000256" key="7">
    <source>
        <dbReference type="SAM" id="MobiDB-lite"/>
    </source>
</evidence>
<dbReference type="InterPro" id="IPR006043">
    <property type="entry name" value="NCS2"/>
</dbReference>
<feature type="transmembrane region" description="Helical" evidence="8">
    <location>
        <begin position="71"/>
        <end position="91"/>
    </location>
</feature>
<feature type="transmembrane region" description="Helical" evidence="8">
    <location>
        <begin position="388"/>
        <end position="413"/>
    </location>
</feature>
<dbReference type="PROSITE" id="PS01116">
    <property type="entry name" value="XANTH_URACIL_PERMASE"/>
    <property type="match status" value="1"/>
</dbReference>
<feature type="transmembrane region" description="Helical" evidence="8">
    <location>
        <begin position="239"/>
        <end position="265"/>
    </location>
</feature>
<dbReference type="EMBL" id="JACHGY010000001">
    <property type="protein sequence ID" value="MBB6428987.1"/>
    <property type="molecule type" value="Genomic_DNA"/>
</dbReference>
<dbReference type="RefSeq" id="WP_184676589.1">
    <property type="nucleotide sequence ID" value="NZ_JACHGY010000001.1"/>
</dbReference>
<gene>
    <name evidence="9" type="ORF">HNQ40_000793</name>
</gene>
<sequence length="574" mass="59501">MAHPHSSTSTLLYGLNDKPPLPKAIVLGLQHVLTMFGSTVAVPLLFAPVLWPIPEGLSAELTETLRDQRMLNTAMLITSVMLCSGIATLLQSTLGSRLPIIQGVSFSFLAAFFGIIAATLEATPIDWAAASTSVEAANAQLTQWQDNGAAAMRNIAGAVIAGALIEMAIGFSGLMGLIRKILSPVVVGPVIMLIGLALYQAGAPVAASYWPVSILTIVLIILCSFVLGKLSVVFRMFPMLIAILGAVAVCSALAGLEVFAGAGIAEDGAAIDPHPARPDLSAFAQADWVRTSNIVFPWGMPEFKTVFIVAVLAGYLASMIESFGDYHAVKQMAVKDPANADPTPAEISRGIGFEGVGCGLTGVFGGFSSTSYSENVGLVGLTKVGSRFVVQIGAVLLILLGLFGKFGALAAAIPTPVVGGLYCAMFGLIAAVGVRQFARADLTSDRNLFIGGFALFMGLSLPHYFNNGGVEAVNAYFAGISTEATADRWRAVADVINAIGKNGMGVAAVLGIVLDNLIPGTKAERGLEAGPRVPSTMIPEADDVDADEPVASAPVSPAEPAAKSRPDEPSVFTD</sequence>
<dbReference type="InterPro" id="IPR006042">
    <property type="entry name" value="Xan_ur_permease"/>
</dbReference>
<evidence type="ECO:0000256" key="5">
    <source>
        <dbReference type="ARBA" id="ARBA00022989"/>
    </source>
</evidence>
<dbReference type="AlphaFoldDB" id="A0A7X0LJM4"/>
<evidence type="ECO:0000256" key="8">
    <source>
        <dbReference type="SAM" id="Phobius"/>
    </source>
</evidence>
<keyword evidence="6 8" id="KW-0472">Membrane</keyword>
<reference evidence="9 10" key="1">
    <citation type="submission" date="2020-08" db="EMBL/GenBank/DDBJ databases">
        <title>Genomic Encyclopedia of Type Strains, Phase IV (KMG-IV): sequencing the most valuable type-strain genomes for metagenomic binning, comparative biology and taxonomic classification.</title>
        <authorList>
            <person name="Goeker M."/>
        </authorList>
    </citation>
    <scope>NUCLEOTIDE SEQUENCE [LARGE SCALE GENOMIC DNA]</scope>
    <source>
        <strain evidence="9 10">DSM 103725</strain>
    </source>
</reference>
<organism evidence="9 10">
    <name type="scientific">Algisphaera agarilytica</name>
    <dbReference type="NCBI Taxonomy" id="1385975"/>
    <lineage>
        <taxon>Bacteria</taxon>
        <taxon>Pseudomonadati</taxon>
        <taxon>Planctomycetota</taxon>
        <taxon>Phycisphaerae</taxon>
        <taxon>Phycisphaerales</taxon>
        <taxon>Phycisphaeraceae</taxon>
        <taxon>Algisphaera</taxon>
    </lineage>
</organism>
<evidence type="ECO:0000313" key="9">
    <source>
        <dbReference type="EMBL" id="MBB6428987.1"/>
    </source>
</evidence>
<dbReference type="GO" id="GO:0005886">
    <property type="term" value="C:plasma membrane"/>
    <property type="evidence" value="ECO:0007669"/>
    <property type="project" value="UniProtKB-ARBA"/>
</dbReference>
<keyword evidence="5 8" id="KW-1133">Transmembrane helix</keyword>
<feature type="transmembrane region" description="Helical" evidence="8">
    <location>
        <begin position="32"/>
        <end position="51"/>
    </location>
</feature>
<keyword evidence="10" id="KW-1185">Reference proteome</keyword>
<comment type="similarity">
    <text evidence="2">Belongs to the nucleobase:cation symporter-2 (NCS2) (TC 2.A.40) family.</text>
</comment>
<feature type="region of interest" description="Disordered" evidence="7">
    <location>
        <begin position="525"/>
        <end position="574"/>
    </location>
</feature>
<keyword evidence="4 8" id="KW-0812">Transmembrane</keyword>
<evidence type="ECO:0000256" key="1">
    <source>
        <dbReference type="ARBA" id="ARBA00004141"/>
    </source>
</evidence>
<dbReference type="Pfam" id="PF00860">
    <property type="entry name" value="Xan_ur_permease"/>
    <property type="match status" value="1"/>
</dbReference>
<feature type="transmembrane region" description="Helical" evidence="8">
    <location>
        <begin position="305"/>
        <end position="323"/>
    </location>
</feature>
<evidence type="ECO:0000256" key="6">
    <source>
        <dbReference type="ARBA" id="ARBA00023136"/>
    </source>
</evidence>
<name>A0A7X0LJM4_9BACT</name>
<dbReference type="GO" id="GO:0015205">
    <property type="term" value="F:nucleobase transmembrane transporter activity"/>
    <property type="evidence" value="ECO:0007669"/>
    <property type="project" value="UniProtKB-ARBA"/>
</dbReference>
<comment type="caution">
    <text evidence="9">The sequence shown here is derived from an EMBL/GenBank/DDBJ whole genome shotgun (WGS) entry which is preliminary data.</text>
</comment>
<accession>A0A7X0LJM4</accession>
<protein>
    <submittedName>
        <fullName evidence="9">Xanthine/uracil permease</fullName>
    </submittedName>
</protein>
<evidence type="ECO:0000313" key="10">
    <source>
        <dbReference type="Proteomes" id="UP000541810"/>
    </source>
</evidence>
<feature type="transmembrane region" description="Helical" evidence="8">
    <location>
        <begin position="181"/>
        <end position="201"/>
    </location>
</feature>
<feature type="transmembrane region" description="Helical" evidence="8">
    <location>
        <begin position="155"/>
        <end position="174"/>
    </location>
</feature>
<dbReference type="Proteomes" id="UP000541810">
    <property type="component" value="Unassembled WGS sequence"/>
</dbReference>
<feature type="transmembrane region" description="Helical" evidence="8">
    <location>
        <begin position="207"/>
        <end position="227"/>
    </location>
</feature>
<evidence type="ECO:0000256" key="3">
    <source>
        <dbReference type="ARBA" id="ARBA00022448"/>
    </source>
</evidence>
<keyword evidence="3" id="KW-0813">Transport</keyword>
<evidence type="ECO:0000256" key="4">
    <source>
        <dbReference type="ARBA" id="ARBA00022692"/>
    </source>
</evidence>
<feature type="transmembrane region" description="Helical" evidence="8">
    <location>
        <begin position="419"/>
        <end position="438"/>
    </location>
</feature>
<proteinExistence type="inferred from homology"/>